<dbReference type="OrthoDB" id="1483400at2759"/>
<keyword evidence="16" id="KW-1185">Reference proteome</keyword>
<keyword evidence="10" id="KW-1133">Transmembrane helix</keyword>
<evidence type="ECO:0000256" key="11">
    <source>
        <dbReference type="ARBA" id="ARBA00023136"/>
    </source>
</evidence>
<evidence type="ECO:0000256" key="1">
    <source>
        <dbReference type="ARBA" id="ARBA00004141"/>
    </source>
</evidence>
<keyword evidence="8 15" id="KW-0808">Transferase</keyword>
<dbReference type="GO" id="GO:0006679">
    <property type="term" value="P:glucosylceramide biosynthetic process"/>
    <property type="evidence" value="ECO:0007669"/>
    <property type="project" value="TreeGrafter"/>
</dbReference>
<evidence type="ECO:0000313" key="16">
    <source>
        <dbReference type="Proteomes" id="UP000095038"/>
    </source>
</evidence>
<accession>A0A1D2V9N3</accession>
<evidence type="ECO:0000256" key="3">
    <source>
        <dbReference type="ARBA" id="ARBA00004991"/>
    </source>
</evidence>
<comment type="pathway">
    <text evidence="2">Lipid metabolism; sphingolipid metabolism.</text>
</comment>
<evidence type="ECO:0000256" key="6">
    <source>
        <dbReference type="ARBA" id="ARBA00019988"/>
    </source>
</evidence>
<feature type="non-terminal residue" evidence="15">
    <location>
        <position position="455"/>
    </location>
</feature>
<evidence type="ECO:0000256" key="4">
    <source>
        <dbReference type="ARBA" id="ARBA00006739"/>
    </source>
</evidence>
<organism evidence="15 16">
    <name type="scientific">Ascoidea rubescens DSM 1968</name>
    <dbReference type="NCBI Taxonomy" id="1344418"/>
    <lineage>
        <taxon>Eukaryota</taxon>
        <taxon>Fungi</taxon>
        <taxon>Dikarya</taxon>
        <taxon>Ascomycota</taxon>
        <taxon>Saccharomycotina</taxon>
        <taxon>Saccharomycetes</taxon>
        <taxon>Ascoideaceae</taxon>
        <taxon>Ascoidea</taxon>
    </lineage>
</organism>
<dbReference type="GeneID" id="30963162"/>
<name>A0A1D2V9N3_9ASCO</name>
<gene>
    <name evidence="15" type="ORF">ASCRUDRAFT_18168</name>
</gene>
<dbReference type="InterPro" id="IPR029044">
    <property type="entry name" value="Nucleotide-diphossugar_trans"/>
</dbReference>
<comment type="subcellular location">
    <subcellularLocation>
        <location evidence="1">Membrane</location>
        <topology evidence="1">Multi-pass membrane protein</topology>
    </subcellularLocation>
</comment>
<evidence type="ECO:0000256" key="12">
    <source>
        <dbReference type="ARBA" id="ARBA00031017"/>
    </source>
</evidence>
<dbReference type="PANTHER" id="PTHR12726">
    <property type="entry name" value="CERAMIDE GLUCOSYLTRANSFERASE"/>
    <property type="match status" value="1"/>
</dbReference>
<dbReference type="UniPathway" id="UPA00222"/>
<proteinExistence type="inferred from homology"/>
<dbReference type="Pfam" id="PF13506">
    <property type="entry name" value="Glyco_transf_21"/>
    <property type="match status" value="1"/>
</dbReference>
<dbReference type="InParanoid" id="A0A1D2V9N3"/>
<sequence>VWYLAVLTLAYSGVFEIFTTFRQIKKIPAVTDPELLAGVTIIRPLKGIDTEIVHCLESSFLQTYPSNKFEIIFCVESSNDPVISIVQELIKKYPKIVSRLLIGDSSHPDHFGPNPKINNLAKGFLKAKFDIIWVMDSNVWASNGCLMRSVLSFSKKNNKVKVVHHLPLGISFISKSSNDLGSKSDEMFLKTSHAKFYAGFDKVSVAPCVNGKSNLYRKSDIDLAVQNIGMGHIPSTNGQSGDLKADAAYYSQFPGYGIRYFSKFIGEDNMIAIALWNIHGRTAFSGDCVIQPLENFSLSAFSSLKKYCIRRARWLRVRKYMVLAATLLEPTTECFVSGIGASFSVAVLFLKSNYLFSYTYFCCHIFFWILTDYFQFHILLKYSGADDPRYSQEIPFFVILSSQSSHYRNLKQWLPIWLLRETLALPIWIYAMCGQSIDWRGRPFRIRSDLTAEEI</sequence>
<dbReference type="AlphaFoldDB" id="A0A1D2V9N3"/>
<dbReference type="PANTHER" id="PTHR12726:SF0">
    <property type="entry name" value="CERAMIDE GLUCOSYLTRANSFERASE"/>
    <property type="match status" value="1"/>
</dbReference>
<dbReference type="RefSeq" id="XP_020044679.1">
    <property type="nucleotide sequence ID" value="XM_020189526.1"/>
</dbReference>
<keyword evidence="7" id="KW-0328">Glycosyltransferase</keyword>
<dbReference type="EC" id="2.4.1.80" evidence="5"/>
<dbReference type="SUPFAM" id="SSF53448">
    <property type="entry name" value="Nucleotide-diphospho-sugar transferases"/>
    <property type="match status" value="1"/>
</dbReference>
<dbReference type="STRING" id="1344418.A0A1D2V9N3"/>
<feature type="non-terminal residue" evidence="15">
    <location>
        <position position="1"/>
    </location>
</feature>
<evidence type="ECO:0000256" key="7">
    <source>
        <dbReference type="ARBA" id="ARBA00022676"/>
    </source>
</evidence>
<reference evidence="16" key="1">
    <citation type="submission" date="2016-05" db="EMBL/GenBank/DDBJ databases">
        <title>Comparative genomics of biotechnologically important yeasts.</title>
        <authorList>
            <consortium name="DOE Joint Genome Institute"/>
            <person name="Riley R."/>
            <person name="Haridas S."/>
            <person name="Wolfe K.H."/>
            <person name="Lopes M.R."/>
            <person name="Hittinger C.T."/>
            <person name="Goker M."/>
            <person name="Salamov A."/>
            <person name="Wisecaver J."/>
            <person name="Long T.M."/>
            <person name="Aerts A.L."/>
            <person name="Barry K."/>
            <person name="Choi C."/>
            <person name="Clum A."/>
            <person name="Coughlan A.Y."/>
            <person name="Deshpande S."/>
            <person name="Douglass A.P."/>
            <person name="Hanson S.J."/>
            <person name="Klenk H.-P."/>
            <person name="Labutti K."/>
            <person name="Lapidus A."/>
            <person name="Lindquist E."/>
            <person name="Lipzen A."/>
            <person name="Meier-Kolthoff J.P."/>
            <person name="Ohm R.A."/>
            <person name="Otillar R.P."/>
            <person name="Pangilinan J."/>
            <person name="Peng Y."/>
            <person name="Rokas A."/>
            <person name="Rosa C.A."/>
            <person name="Scheuner C."/>
            <person name="Sibirny A.A."/>
            <person name="Slot J.C."/>
            <person name="Stielow J.B."/>
            <person name="Sun H."/>
            <person name="Kurtzman C.P."/>
            <person name="Blackwell M."/>
            <person name="Grigoriev I.V."/>
            <person name="Jeffries T.W."/>
        </authorList>
    </citation>
    <scope>NUCLEOTIDE SEQUENCE [LARGE SCALE GENOMIC DNA]</scope>
    <source>
        <strain evidence="16">DSM 1968</strain>
    </source>
</reference>
<dbReference type="InterPro" id="IPR025993">
    <property type="entry name" value="Ceramide_glucosylTrfase"/>
</dbReference>
<dbReference type="Proteomes" id="UP000095038">
    <property type="component" value="Unassembled WGS sequence"/>
</dbReference>
<evidence type="ECO:0000256" key="8">
    <source>
        <dbReference type="ARBA" id="ARBA00022679"/>
    </source>
</evidence>
<dbReference type="EMBL" id="KV454492">
    <property type="protein sequence ID" value="ODV58372.1"/>
    <property type="molecule type" value="Genomic_DNA"/>
</dbReference>
<evidence type="ECO:0000256" key="5">
    <source>
        <dbReference type="ARBA" id="ARBA00012699"/>
    </source>
</evidence>
<evidence type="ECO:0000256" key="9">
    <source>
        <dbReference type="ARBA" id="ARBA00022692"/>
    </source>
</evidence>
<evidence type="ECO:0000256" key="10">
    <source>
        <dbReference type="ARBA" id="ARBA00022989"/>
    </source>
</evidence>
<dbReference type="GO" id="GO:0016020">
    <property type="term" value="C:membrane"/>
    <property type="evidence" value="ECO:0007669"/>
    <property type="project" value="UniProtKB-SubCell"/>
</dbReference>
<evidence type="ECO:0000256" key="2">
    <source>
        <dbReference type="ARBA" id="ARBA00004760"/>
    </source>
</evidence>
<dbReference type="GO" id="GO:0008120">
    <property type="term" value="F:ceramide glucosyltransferase activity"/>
    <property type="evidence" value="ECO:0007669"/>
    <property type="project" value="UniProtKB-EC"/>
</dbReference>
<keyword evidence="11" id="KW-0472">Membrane</keyword>
<dbReference type="Gene3D" id="3.90.550.10">
    <property type="entry name" value="Spore Coat Polysaccharide Biosynthesis Protein SpsA, Chain A"/>
    <property type="match status" value="1"/>
</dbReference>
<comment type="similarity">
    <text evidence="4">Belongs to the glycosyltransferase 2 family.</text>
</comment>
<keyword evidence="9" id="KW-0812">Transmembrane</keyword>
<evidence type="ECO:0000256" key="13">
    <source>
        <dbReference type="ARBA" id="ARBA00031543"/>
    </source>
</evidence>
<comment type="pathway">
    <text evidence="3">Sphingolipid metabolism.</text>
</comment>
<evidence type="ECO:0000256" key="14">
    <source>
        <dbReference type="ARBA" id="ARBA00032575"/>
    </source>
</evidence>
<evidence type="ECO:0000313" key="15">
    <source>
        <dbReference type="EMBL" id="ODV58372.1"/>
    </source>
</evidence>
<protein>
    <recommendedName>
        <fullName evidence="6">Ceramide glucosyltransferase</fullName>
        <ecNumber evidence="5">2.4.1.80</ecNumber>
    </recommendedName>
    <alternativeName>
        <fullName evidence="13">Glucosylceramide synthase</fullName>
    </alternativeName>
    <alternativeName>
        <fullName evidence="14">UDP-glucose ceramide glucosyltransferase</fullName>
    </alternativeName>
    <alternativeName>
        <fullName evidence="12">UDP-glucose:N-acylsphingosine D-glucosyltransferase</fullName>
    </alternativeName>
</protein>